<dbReference type="PANTHER" id="PTHR22765">
    <property type="entry name" value="RING FINGER AND PROTEASE ASSOCIATED DOMAIN-CONTAINING"/>
    <property type="match status" value="1"/>
</dbReference>
<dbReference type="AlphaFoldDB" id="A0ABC9BRC4"/>
<accession>A0ABC9BRC4</accession>
<keyword evidence="1" id="KW-0479">Metal-binding</keyword>
<gene>
    <name evidence="4" type="ORF">URODEC1_LOCUS68046</name>
</gene>
<evidence type="ECO:0000259" key="3">
    <source>
        <dbReference type="PROSITE" id="PS50089"/>
    </source>
</evidence>
<dbReference type="GO" id="GO:0008270">
    <property type="term" value="F:zinc ion binding"/>
    <property type="evidence" value="ECO:0007669"/>
    <property type="project" value="UniProtKB-KW"/>
</dbReference>
<proteinExistence type="predicted"/>
<feature type="compositionally biased region" description="Low complexity" evidence="2">
    <location>
        <begin position="90"/>
        <end position="108"/>
    </location>
</feature>
<organism evidence="4 5">
    <name type="scientific">Urochloa decumbens</name>
    <dbReference type="NCBI Taxonomy" id="240449"/>
    <lineage>
        <taxon>Eukaryota</taxon>
        <taxon>Viridiplantae</taxon>
        <taxon>Streptophyta</taxon>
        <taxon>Embryophyta</taxon>
        <taxon>Tracheophyta</taxon>
        <taxon>Spermatophyta</taxon>
        <taxon>Magnoliopsida</taxon>
        <taxon>Liliopsida</taxon>
        <taxon>Poales</taxon>
        <taxon>Poaceae</taxon>
        <taxon>PACMAD clade</taxon>
        <taxon>Panicoideae</taxon>
        <taxon>Panicodae</taxon>
        <taxon>Paniceae</taxon>
        <taxon>Melinidinae</taxon>
        <taxon>Urochloa</taxon>
    </lineage>
</organism>
<dbReference type="EMBL" id="OZ075137">
    <property type="protein sequence ID" value="CAL5006479.1"/>
    <property type="molecule type" value="Genomic_DNA"/>
</dbReference>
<protein>
    <recommendedName>
        <fullName evidence="3">RING-type domain-containing protein</fullName>
    </recommendedName>
</protein>
<keyword evidence="1" id="KW-0862">Zinc</keyword>
<name>A0ABC9BRC4_9POAL</name>
<feature type="region of interest" description="Disordered" evidence="2">
    <location>
        <begin position="63"/>
        <end position="118"/>
    </location>
</feature>
<sequence>MSGLDSFGYGMTVPGDDAGPHGHAPAPLSTGAIVGIAIAAAVRGRAAAGRGACLVLLLQEEDAARGGDDTSRRHPWGGLELAGAGGGATGRSTSAAAAAVATGRDAPGAGSGRDAPRCSSAAAAAGHAAPAGPSSGAGGRSSSAAAAVTAGHDAPAGPSSGAVGGAGCRLCRAGYGVEVAVALDCGHSFHRRCIRRWMHHNMSCPTCNATHIGFLGDSSEFRLQRSGEHAPRRSVDAASTQDDLLEISRSTSSRF</sequence>
<dbReference type="Gene3D" id="3.30.40.10">
    <property type="entry name" value="Zinc/RING finger domain, C3HC4 (zinc finger)"/>
    <property type="match status" value="1"/>
</dbReference>
<dbReference type="Pfam" id="PF13639">
    <property type="entry name" value="zf-RING_2"/>
    <property type="match status" value="1"/>
</dbReference>
<reference evidence="4" key="1">
    <citation type="submission" date="2024-10" db="EMBL/GenBank/DDBJ databases">
        <authorList>
            <person name="Ryan C."/>
        </authorList>
    </citation>
    <scope>NUCLEOTIDE SEQUENCE [LARGE SCALE GENOMIC DNA]</scope>
</reference>
<keyword evidence="1" id="KW-0863">Zinc-finger</keyword>
<dbReference type="InterPro" id="IPR013083">
    <property type="entry name" value="Znf_RING/FYVE/PHD"/>
</dbReference>
<evidence type="ECO:0000256" key="2">
    <source>
        <dbReference type="SAM" id="MobiDB-lite"/>
    </source>
</evidence>
<feature type="domain" description="RING-type" evidence="3">
    <location>
        <begin position="168"/>
        <end position="208"/>
    </location>
</feature>
<evidence type="ECO:0000313" key="4">
    <source>
        <dbReference type="EMBL" id="CAL5006479.1"/>
    </source>
</evidence>
<keyword evidence="5" id="KW-1185">Reference proteome</keyword>
<feature type="region of interest" description="Disordered" evidence="2">
    <location>
        <begin position="124"/>
        <end position="143"/>
    </location>
</feature>
<dbReference type="InterPro" id="IPR001841">
    <property type="entry name" value="Znf_RING"/>
</dbReference>
<evidence type="ECO:0000256" key="1">
    <source>
        <dbReference type="PROSITE-ProRule" id="PRU00175"/>
    </source>
</evidence>
<dbReference type="Proteomes" id="UP001497457">
    <property type="component" value="Chromosome 27b"/>
</dbReference>
<evidence type="ECO:0000313" key="5">
    <source>
        <dbReference type="Proteomes" id="UP001497457"/>
    </source>
</evidence>
<dbReference type="InterPro" id="IPR051826">
    <property type="entry name" value="E3_ubiquitin-ligase_domain"/>
</dbReference>
<feature type="compositionally biased region" description="Basic and acidic residues" evidence="2">
    <location>
        <begin position="63"/>
        <end position="72"/>
    </location>
</feature>
<dbReference type="PROSITE" id="PS50089">
    <property type="entry name" value="ZF_RING_2"/>
    <property type="match status" value="1"/>
</dbReference>
<dbReference type="CDD" id="cd16448">
    <property type="entry name" value="RING-H2"/>
    <property type="match status" value="1"/>
</dbReference>
<dbReference type="SUPFAM" id="SSF57850">
    <property type="entry name" value="RING/U-box"/>
    <property type="match status" value="1"/>
</dbReference>
<dbReference type="SMART" id="SM00184">
    <property type="entry name" value="RING"/>
    <property type="match status" value="1"/>
</dbReference>